<dbReference type="GO" id="GO:0005829">
    <property type="term" value="C:cytosol"/>
    <property type="evidence" value="ECO:0007669"/>
    <property type="project" value="TreeGrafter"/>
</dbReference>
<dbReference type="AlphaFoldDB" id="A0A6J4NC36"/>
<dbReference type="PANTHER" id="PTHR43393:SF3">
    <property type="entry name" value="LYSINE DECARBOXYLASE-LIKE PROTEIN"/>
    <property type="match status" value="1"/>
</dbReference>
<dbReference type="SUPFAM" id="SSF102405">
    <property type="entry name" value="MCP/YpsA-like"/>
    <property type="match status" value="1"/>
</dbReference>
<dbReference type="Gene3D" id="3.40.50.450">
    <property type="match status" value="1"/>
</dbReference>
<proteinExistence type="predicted"/>
<organism evidence="1">
    <name type="scientific">uncultured Pseudonocardia sp</name>
    <dbReference type="NCBI Taxonomy" id="211455"/>
    <lineage>
        <taxon>Bacteria</taxon>
        <taxon>Bacillati</taxon>
        <taxon>Actinomycetota</taxon>
        <taxon>Actinomycetes</taxon>
        <taxon>Pseudonocardiales</taxon>
        <taxon>Pseudonocardiaceae</taxon>
        <taxon>Pseudonocardia</taxon>
        <taxon>environmental samples</taxon>
    </lineage>
</organism>
<name>A0A6J4NC36_9PSEU</name>
<dbReference type="PANTHER" id="PTHR43393">
    <property type="entry name" value="CYTOKININ RIBOSIDE 5'-MONOPHOSPHATE PHOSPHORIBOHYDROLASE"/>
    <property type="match status" value="1"/>
</dbReference>
<protein>
    <recommendedName>
        <fullName evidence="2">Rossmann fold nucleotide-binding protein</fullName>
    </recommendedName>
</protein>
<evidence type="ECO:0008006" key="2">
    <source>
        <dbReference type="Google" id="ProtNLM"/>
    </source>
</evidence>
<dbReference type="EMBL" id="CADCUS010000037">
    <property type="protein sequence ID" value="CAA9380596.1"/>
    <property type="molecule type" value="Genomic_DNA"/>
</dbReference>
<reference evidence="1" key="1">
    <citation type="submission" date="2020-02" db="EMBL/GenBank/DDBJ databases">
        <authorList>
            <person name="Meier V. D."/>
        </authorList>
    </citation>
    <scope>NUCLEOTIDE SEQUENCE</scope>
    <source>
        <strain evidence="1">AVDCRST_MAG66</strain>
    </source>
</reference>
<dbReference type="InterPro" id="IPR052341">
    <property type="entry name" value="LOG_family_nucleotidases"/>
</dbReference>
<dbReference type="Pfam" id="PF18306">
    <property type="entry name" value="LDcluster4"/>
    <property type="match status" value="1"/>
</dbReference>
<gene>
    <name evidence="1" type="ORF">AVDCRST_MAG66-228</name>
</gene>
<accession>A0A6J4NC36</accession>
<evidence type="ECO:0000313" key="1">
    <source>
        <dbReference type="EMBL" id="CAA9380596.1"/>
    </source>
</evidence>
<sequence length="364" mass="38000">MEIHDDATLARWLDDGRPLAGVRLQCLDLGAAEPALRARTDLTGLVVLGGTVPDGLRHHLLDHGAVVFTEPDGLPVPVHRSFLYTAEELYAGLADGYGGTPDCRAYEWSRDTQLAHDAYATLLRAVHDDAVSDALDEWLAGHRVVGVMGGHAARRGGPTYAESARLGRGLAEAGFVVATGGGPGAMEAANLGASAPSDAALDDALARLAAVPSYAPDVGAWASLALAVRTSWGPATGRRSLGVPTWFYGHEPPNVFAQGIAKYFSNALREDGLLARCTAGVVVTPGAAGTVQEVFQLATRLYYPEPGADLPRLVLLGRDHWTRVLPVVPLLDALAAGRPMAAAVHVVDSVDEALDAVGRAPAPG</sequence>
<dbReference type="InterPro" id="IPR041164">
    <property type="entry name" value="LDcluster4"/>
</dbReference>